<dbReference type="SUPFAM" id="SSF51905">
    <property type="entry name" value="FAD/NAD(P)-binding domain"/>
    <property type="match status" value="1"/>
</dbReference>
<name>A0A0L8C6X0_ENSAD</name>
<dbReference type="PATRIC" id="fig|106592.7.peg.715"/>
<evidence type="ECO:0000313" key="9">
    <source>
        <dbReference type="EMBL" id="KOF22564.1"/>
    </source>
</evidence>
<evidence type="ECO:0000256" key="5">
    <source>
        <dbReference type="ARBA" id="ARBA00022827"/>
    </source>
</evidence>
<evidence type="ECO:0000256" key="2">
    <source>
        <dbReference type="ARBA" id="ARBA00004749"/>
    </source>
</evidence>
<gene>
    <name evidence="9" type="ORF">AC244_03350</name>
</gene>
<evidence type="ECO:0000256" key="6">
    <source>
        <dbReference type="ARBA" id="ARBA00023002"/>
    </source>
</evidence>
<dbReference type="RefSeq" id="WP_053247364.1">
    <property type="nucleotide sequence ID" value="NZ_LGAP01000001.1"/>
</dbReference>
<evidence type="ECO:0000256" key="3">
    <source>
        <dbReference type="ARBA" id="ARBA00005349"/>
    </source>
</evidence>
<keyword evidence="4" id="KW-0285">Flavoprotein</keyword>
<dbReference type="PANTHER" id="PTHR43876:SF7">
    <property type="entry name" value="UBIQUINONE BIOSYNTHESIS MONOOXYGENASE COQ6, MITOCHONDRIAL"/>
    <property type="match status" value="1"/>
</dbReference>
<dbReference type="EMBL" id="LGAP01000001">
    <property type="protein sequence ID" value="KOF22564.1"/>
    <property type="molecule type" value="Genomic_DNA"/>
</dbReference>
<protein>
    <submittedName>
        <fullName evidence="9">2-octaprenyl-6-methoxyphenyl hydroxylase</fullName>
    </submittedName>
</protein>
<dbReference type="PRINTS" id="PR00420">
    <property type="entry name" value="RNGMNOXGNASE"/>
</dbReference>
<organism evidence="9 10">
    <name type="scientific">Ensifer adhaerens</name>
    <name type="common">Sinorhizobium morelense</name>
    <dbReference type="NCBI Taxonomy" id="106592"/>
    <lineage>
        <taxon>Bacteria</taxon>
        <taxon>Pseudomonadati</taxon>
        <taxon>Pseudomonadota</taxon>
        <taxon>Alphaproteobacteria</taxon>
        <taxon>Hyphomicrobiales</taxon>
        <taxon>Rhizobiaceae</taxon>
        <taxon>Sinorhizobium/Ensifer group</taxon>
        <taxon>Ensifer</taxon>
    </lineage>
</organism>
<dbReference type="GO" id="GO:0006744">
    <property type="term" value="P:ubiquinone biosynthetic process"/>
    <property type="evidence" value="ECO:0007669"/>
    <property type="project" value="UniProtKB-UniPathway"/>
</dbReference>
<dbReference type="UniPathway" id="UPA00232"/>
<dbReference type="InterPro" id="IPR051205">
    <property type="entry name" value="UbiH/COQ6_monooxygenase"/>
</dbReference>
<comment type="similarity">
    <text evidence="3">Belongs to the UbiH/COQ6 family.</text>
</comment>
<evidence type="ECO:0000259" key="8">
    <source>
        <dbReference type="Pfam" id="PF01494"/>
    </source>
</evidence>
<dbReference type="InterPro" id="IPR010971">
    <property type="entry name" value="UbiH/COQ6"/>
</dbReference>
<keyword evidence="5" id="KW-0274">FAD</keyword>
<comment type="caution">
    <text evidence="9">The sequence shown here is derived from an EMBL/GenBank/DDBJ whole genome shotgun (WGS) entry which is preliminary data.</text>
</comment>
<reference evidence="10" key="1">
    <citation type="submission" date="2015-07" db="EMBL/GenBank/DDBJ databases">
        <title>Whole genome sequence of an Ensifer adhaerens strain isolated from a cave pool in the Wind Cave National Park.</title>
        <authorList>
            <person name="Eng W.W.H."/>
            <person name="Gan H.M."/>
            <person name="Barton H.A."/>
            <person name="Savka M.A."/>
        </authorList>
    </citation>
    <scope>NUCLEOTIDE SEQUENCE [LARGE SCALE GENOMIC DNA]</scope>
    <source>
        <strain evidence="10">SD006</strain>
    </source>
</reference>
<dbReference type="Gene3D" id="3.50.50.60">
    <property type="entry name" value="FAD/NAD(P)-binding domain"/>
    <property type="match status" value="2"/>
</dbReference>
<comment type="cofactor">
    <cofactor evidence="1">
        <name>FAD</name>
        <dbReference type="ChEBI" id="CHEBI:57692"/>
    </cofactor>
</comment>
<keyword evidence="7" id="KW-0503">Monooxygenase</keyword>
<evidence type="ECO:0000313" key="10">
    <source>
        <dbReference type="Proteomes" id="UP000037425"/>
    </source>
</evidence>
<dbReference type="Pfam" id="PF01494">
    <property type="entry name" value="FAD_binding_3"/>
    <property type="match status" value="1"/>
</dbReference>
<sequence length="403" mass="43045">MDHYDIAVVGAGLAGSLAAIALAESGYRVALIGPEPALSDGRTTALMDQSIEYLRKLNLWEKVQPLTAPLSTMRILDGTNRLLRAPTVNFRASEVGLPAFGYNIPNAPFLDILRERASEIATLDRMTVSAVDFDLSGDKARISLDDGCDITADLVVGADGRRSPVREAAKISVSTWSYPQTAVVLNFSHELPHQDTSTEFHTESGPFTQVPLPGNRSSLVWVRKPEDAATTLALDLAALSRAVEDRMQSILGKVTVEGAPQSFPLSGMSAHRFGKGRVALVGEAAHAFPPIGAQGLNLSLRDAMTLVDLIGASTGDSLSGDIGDRFDGRRRLDIVSRTASVDLLNRSLLSSFLPVQALRAVGLHILSAAGPLRSLVMREGVHPGSAFHALKDSLREKIGRKSA</sequence>
<dbReference type="PANTHER" id="PTHR43876">
    <property type="entry name" value="UBIQUINONE BIOSYNTHESIS MONOOXYGENASE COQ6, MITOCHONDRIAL"/>
    <property type="match status" value="1"/>
</dbReference>
<evidence type="ECO:0000256" key="4">
    <source>
        <dbReference type="ARBA" id="ARBA00022630"/>
    </source>
</evidence>
<keyword evidence="6" id="KW-0560">Oxidoreductase</keyword>
<dbReference type="AlphaFoldDB" id="A0A0L8C6X0"/>
<proteinExistence type="inferred from homology"/>
<dbReference type="OrthoDB" id="9796623at2"/>
<dbReference type="InterPro" id="IPR002938">
    <property type="entry name" value="FAD-bd"/>
</dbReference>
<evidence type="ECO:0000256" key="7">
    <source>
        <dbReference type="ARBA" id="ARBA00023033"/>
    </source>
</evidence>
<dbReference type="GO" id="GO:0016705">
    <property type="term" value="F:oxidoreductase activity, acting on paired donors, with incorporation or reduction of molecular oxygen"/>
    <property type="evidence" value="ECO:0007669"/>
    <property type="project" value="InterPro"/>
</dbReference>
<accession>A0A0L8C6X0</accession>
<feature type="domain" description="FAD-binding" evidence="8">
    <location>
        <begin position="4"/>
        <end position="313"/>
    </location>
</feature>
<dbReference type="Proteomes" id="UP000037425">
    <property type="component" value="Unassembled WGS sequence"/>
</dbReference>
<dbReference type="InterPro" id="IPR036188">
    <property type="entry name" value="FAD/NAD-bd_sf"/>
</dbReference>
<dbReference type="GO" id="GO:0071949">
    <property type="term" value="F:FAD binding"/>
    <property type="evidence" value="ECO:0007669"/>
    <property type="project" value="InterPro"/>
</dbReference>
<comment type="pathway">
    <text evidence="2">Cofactor biosynthesis; ubiquinone biosynthesis.</text>
</comment>
<dbReference type="NCBIfam" id="TIGR01988">
    <property type="entry name" value="Ubi-OHases"/>
    <property type="match status" value="1"/>
</dbReference>
<evidence type="ECO:0000256" key="1">
    <source>
        <dbReference type="ARBA" id="ARBA00001974"/>
    </source>
</evidence>
<dbReference type="NCBIfam" id="NF005691">
    <property type="entry name" value="PRK07494.1"/>
    <property type="match status" value="1"/>
</dbReference>
<dbReference type="GO" id="GO:0004497">
    <property type="term" value="F:monooxygenase activity"/>
    <property type="evidence" value="ECO:0007669"/>
    <property type="project" value="UniProtKB-KW"/>
</dbReference>